<reference evidence="1 2" key="1">
    <citation type="submission" date="2021-02" db="EMBL/GenBank/DDBJ databases">
        <title>Complete genome of Desulfoluna sp. strain ASN36.</title>
        <authorList>
            <person name="Takahashi A."/>
            <person name="Kojima H."/>
            <person name="Fukui M."/>
        </authorList>
    </citation>
    <scope>NUCLEOTIDE SEQUENCE [LARGE SCALE GENOMIC DNA]</scope>
    <source>
        <strain evidence="1 2">ASN36</strain>
    </source>
</reference>
<dbReference type="Proteomes" id="UP001320148">
    <property type="component" value="Chromosome"/>
</dbReference>
<accession>A0ABN6F9T9</accession>
<sequence>MAPTYSKAGEDGTDEVVEAQCECELPLGTKGKEYSQPAFEVAHLAAGGMLFWAIHAY</sequence>
<evidence type="ECO:0000313" key="2">
    <source>
        <dbReference type="Proteomes" id="UP001320148"/>
    </source>
</evidence>
<proteinExistence type="predicted"/>
<evidence type="ECO:0000313" key="1">
    <source>
        <dbReference type="EMBL" id="BCS99184.1"/>
    </source>
</evidence>
<keyword evidence="2" id="KW-1185">Reference proteome</keyword>
<organism evidence="1 2">
    <name type="scientific">Desulfoluna limicola</name>
    <dbReference type="NCBI Taxonomy" id="2810562"/>
    <lineage>
        <taxon>Bacteria</taxon>
        <taxon>Pseudomonadati</taxon>
        <taxon>Thermodesulfobacteriota</taxon>
        <taxon>Desulfobacteria</taxon>
        <taxon>Desulfobacterales</taxon>
        <taxon>Desulfolunaceae</taxon>
        <taxon>Desulfoluna</taxon>
    </lineage>
</organism>
<dbReference type="EMBL" id="AP024488">
    <property type="protein sequence ID" value="BCS99184.1"/>
    <property type="molecule type" value="Genomic_DNA"/>
</dbReference>
<protein>
    <submittedName>
        <fullName evidence="1">Uncharacterized protein</fullName>
    </submittedName>
</protein>
<gene>
    <name evidence="1" type="ORF">DSLASN_48160</name>
</gene>
<name>A0ABN6F9T9_9BACT</name>